<dbReference type="GO" id="GO:0005524">
    <property type="term" value="F:ATP binding"/>
    <property type="evidence" value="ECO:0007669"/>
    <property type="project" value="UniProtKB-KW"/>
</dbReference>
<dbReference type="eggNOG" id="COG1116">
    <property type="taxonomic scope" value="Bacteria"/>
</dbReference>
<dbReference type="InterPro" id="IPR027417">
    <property type="entry name" value="P-loop_NTPase"/>
</dbReference>
<dbReference type="Pfam" id="PF00005">
    <property type="entry name" value="ABC_tran"/>
    <property type="match status" value="1"/>
</dbReference>
<dbReference type="AlphaFoldDB" id="R4KNE6"/>
<dbReference type="RefSeq" id="WP_006520472.1">
    <property type="nucleotide sequence ID" value="NC_021184.1"/>
</dbReference>
<dbReference type="HOGENOM" id="CLU_000604_1_22_9"/>
<keyword evidence="2" id="KW-0547">Nucleotide-binding</keyword>
<dbReference type="KEGG" id="dgi:Desgi_3760"/>
<dbReference type="PROSITE" id="PS50893">
    <property type="entry name" value="ABC_TRANSPORTER_2"/>
    <property type="match status" value="1"/>
</dbReference>
<dbReference type="GO" id="GO:0016887">
    <property type="term" value="F:ATP hydrolysis activity"/>
    <property type="evidence" value="ECO:0007669"/>
    <property type="project" value="InterPro"/>
</dbReference>
<dbReference type="InterPro" id="IPR050166">
    <property type="entry name" value="ABC_transporter_ATP-bind"/>
</dbReference>
<dbReference type="SMART" id="SM00382">
    <property type="entry name" value="AAA"/>
    <property type="match status" value="1"/>
</dbReference>
<dbReference type="STRING" id="767817.Desgi_3760"/>
<dbReference type="OrthoDB" id="9801958at2"/>
<evidence type="ECO:0000256" key="3">
    <source>
        <dbReference type="ARBA" id="ARBA00022840"/>
    </source>
</evidence>
<keyword evidence="6" id="KW-1185">Reference proteome</keyword>
<keyword evidence="3" id="KW-0067">ATP-binding</keyword>
<gene>
    <name evidence="5" type="ORF">Desgi_3760</name>
</gene>
<dbReference type="CDD" id="cd03293">
    <property type="entry name" value="ABC_NrtD_SsuB_transporters"/>
    <property type="match status" value="1"/>
</dbReference>
<dbReference type="EMBL" id="CP003273">
    <property type="protein sequence ID" value="AGL03082.1"/>
    <property type="molecule type" value="Genomic_DNA"/>
</dbReference>
<proteinExistence type="predicted"/>
<sequence length="251" mass="28103">MVEIFLEGVAKSFLLNGTSLPVLDNVSLQVLEGEFVSLIGPSGCGKSTLFNIICGLTAPDRGRVLLGDQYGVPAGEVVAYMPQKDLLLPWRTVLDNVILARRAVGRDRIAVQHEARELMPLFGLAGFENCYPAELSGGMRQRAALMRTVLARRRVLLLDEPLGALDAITRTRMQQWLLKVWNNFKQAVLFVTHDIDEAIFLSDRVYVLTPRPARVCMHLPVRLPRPRRAELFTAPDFLALKRKIMCALQVK</sequence>
<protein>
    <submittedName>
        <fullName evidence="5">ABC-type nitrate/sulfonate/bicarbonate transport system, ATPase component</fullName>
    </submittedName>
</protein>
<accession>R4KNE6</accession>
<dbReference type="PANTHER" id="PTHR42788:SF2">
    <property type="entry name" value="ABC TRANSPORTER ATP-BINDING PROTEIN"/>
    <property type="match status" value="1"/>
</dbReference>
<dbReference type="PANTHER" id="PTHR42788">
    <property type="entry name" value="TAURINE IMPORT ATP-BINDING PROTEIN-RELATED"/>
    <property type="match status" value="1"/>
</dbReference>
<name>R4KNE6_9FIRM</name>
<dbReference type="Gene3D" id="3.40.50.300">
    <property type="entry name" value="P-loop containing nucleotide triphosphate hydrolases"/>
    <property type="match status" value="1"/>
</dbReference>
<dbReference type="InterPro" id="IPR003439">
    <property type="entry name" value="ABC_transporter-like_ATP-bd"/>
</dbReference>
<dbReference type="SUPFAM" id="SSF52540">
    <property type="entry name" value="P-loop containing nucleoside triphosphate hydrolases"/>
    <property type="match status" value="1"/>
</dbReference>
<dbReference type="InterPro" id="IPR003593">
    <property type="entry name" value="AAA+_ATPase"/>
</dbReference>
<feature type="domain" description="ABC transporter" evidence="4">
    <location>
        <begin position="4"/>
        <end position="235"/>
    </location>
</feature>
<evidence type="ECO:0000313" key="5">
    <source>
        <dbReference type="EMBL" id="AGL03082.1"/>
    </source>
</evidence>
<evidence type="ECO:0000259" key="4">
    <source>
        <dbReference type="PROSITE" id="PS50893"/>
    </source>
</evidence>
<reference evidence="5 6" key="1">
    <citation type="submission" date="2012-01" db="EMBL/GenBank/DDBJ databases">
        <title>Complete sequence of Desulfotomaculum gibsoniae DSM 7213.</title>
        <authorList>
            <consortium name="US DOE Joint Genome Institute"/>
            <person name="Lucas S."/>
            <person name="Han J."/>
            <person name="Lapidus A."/>
            <person name="Cheng J.-F."/>
            <person name="Goodwin L."/>
            <person name="Pitluck S."/>
            <person name="Peters L."/>
            <person name="Ovchinnikova G."/>
            <person name="Teshima H."/>
            <person name="Detter J.C."/>
            <person name="Han C."/>
            <person name="Tapia R."/>
            <person name="Land M."/>
            <person name="Hauser L."/>
            <person name="Kyrpides N."/>
            <person name="Ivanova N."/>
            <person name="Pagani I."/>
            <person name="Parshina S."/>
            <person name="Plugge C."/>
            <person name="Muyzer G."/>
            <person name="Kuever J."/>
            <person name="Ivanova A."/>
            <person name="Nazina T."/>
            <person name="Klenk H.-P."/>
            <person name="Brambilla E."/>
            <person name="Spring S."/>
            <person name="Stams A.F."/>
            <person name="Woyke T."/>
        </authorList>
    </citation>
    <scope>NUCLEOTIDE SEQUENCE [LARGE SCALE GENOMIC DNA]</scope>
    <source>
        <strain evidence="5 6">DSM 7213</strain>
    </source>
</reference>
<evidence type="ECO:0000256" key="2">
    <source>
        <dbReference type="ARBA" id="ARBA00022741"/>
    </source>
</evidence>
<organism evidence="5 6">
    <name type="scientific">Desulfoscipio gibsoniae DSM 7213</name>
    <dbReference type="NCBI Taxonomy" id="767817"/>
    <lineage>
        <taxon>Bacteria</taxon>
        <taxon>Bacillati</taxon>
        <taxon>Bacillota</taxon>
        <taxon>Clostridia</taxon>
        <taxon>Eubacteriales</taxon>
        <taxon>Desulfallaceae</taxon>
        <taxon>Desulfoscipio</taxon>
    </lineage>
</organism>
<keyword evidence="1" id="KW-0813">Transport</keyword>
<dbReference type="Proteomes" id="UP000013520">
    <property type="component" value="Chromosome"/>
</dbReference>
<evidence type="ECO:0000256" key="1">
    <source>
        <dbReference type="ARBA" id="ARBA00022448"/>
    </source>
</evidence>
<evidence type="ECO:0000313" key="6">
    <source>
        <dbReference type="Proteomes" id="UP000013520"/>
    </source>
</evidence>